<dbReference type="OrthoDB" id="2705958at2"/>
<dbReference type="RefSeq" id="WP_122918481.1">
    <property type="nucleotide sequence ID" value="NZ_RHHQ01000011.1"/>
</dbReference>
<organism evidence="1 2">
    <name type="scientific">Brevibacillus fluminis</name>
    <dbReference type="NCBI Taxonomy" id="511487"/>
    <lineage>
        <taxon>Bacteria</taxon>
        <taxon>Bacillati</taxon>
        <taxon>Bacillota</taxon>
        <taxon>Bacilli</taxon>
        <taxon>Bacillales</taxon>
        <taxon>Paenibacillaceae</taxon>
        <taxon>Brevibacillus</taxon>
    </lineage>
</organism>
<dbReference type="AlphaFoldDB" id="A0A3M8DJ63"/>
<dbReference type="Proteomes" id="UP000271031">
    <property type="component" value="Unassembled WGS sequence"/>
</dbReference>
<dbReference type="NCBIfam" id="NF038403">
    <property type="entry name" value="perm_prefix_1"/>
    <property type="match status" value="1"/>
</dbReference>
<accession>A0A3M8DJ63</accession>
<evidence type="ECO:0000313" key="2">
    <source>
        <dbReference type="Proteomes" id="UP000271031"/>
    </source>
</evidence>
<dbReference type="EMBL" id="RHHQ01000011">
    <property type="protein sequence ID" value="RNB87639.1"/>
    <property type="molecule type" value="Genomic_DNA"/>
</dbReference>
<keyword evidence="2" id="KW-1185">Reference proteome</keyword>
<protein>
    <recommendedName>
        <fullName evidence="3">DUF1700 domain-containing protein</fullName>
    </recommendedName>
</protein>
<sequence>MYIDVFYDEAYLYTVMQLLPNGVNKKQVLQELRSHIAESVRELQAKGFTERDAMLETFRQLGSPREITNQFARIKHVIRFQLAMRLLAINIVLFFLGTAVVIFYLPKTLFFLFLYFLPHKCCFVFMKIELPSIPPHITMS</sequence>
<evidence type="ECO:0000313" key="1">
    <source>
        <dbReference type="EMBL" id="RNB87639.1"/>
    </source>
</evidence>
<dbReference type="InterPro" id="IPR047928">
    <property type="entry name" value="Perm_prefix_1"/>
</dbReference>
<evidence type="ECO:0008006" key="3">
    <source>
        <dbReference type="Google" id="ProtNLM"/>
    </source>
</evidence>
<name>A0A3M8DJ63_9BACL</name>
<proteinExistence type="predicted"/>
<comment type="caution">
    <text evidence="1">The sequence shown here is derived from an EMBL/GenBank/DDBJ whole genome shotgun (WGS) entry which is preliminary data.</text>
</comment>
<reference evidence="1 2" key="1">
    <citation type="submission" date="2018-10" db="EMBL/GenBank/DDBJ databases">
        <title>Phylogenomics of Brevibacillus.</title>
        <authorList>
            <person name="Dunlap C."/>
        </authorList>
    </citation>
    <scope>NUCLEOTIDE SEQUENCE [LARGE SCALE GENOMIC DNA]</scope>
    <source>
        <strain evidence="1 2">JCM 15716</strain>
    </source>
</reference>
<gene>
    <name evidence="1" type="ORF">EDM56_13755</name>
</gene>